<dbReference type="InterPro" id="IPR058625">
    <property type="entry name" value="MdtA-like_BSH"/>
</dbReference>
<dbReference type="Gene3D" id="2.40.30.170">
    <property type="match status" value="1"/>
</dbReference>
<organism evidence="9 12">
    <name type="scientific">Bacteroides thetaiotaomicron</name>
    <dbReference type="NCBI Taxonomy" id="818"/>
    <lineage>
        <taxon>Bacteria</taxon>
        <taxon>Pseudomonadati</taxon>
        <taxon>Bacteroidota</taxon>
        <taxon>Bacteroidia</taxon>
        <taxon>Bacteroidales</taxon>
        <taxon>Bacteroidaceae</taxon>
        <taxon>Bacteroides</taxon>
    </lineage>
</organism>
<gene>
    <name evidence="9" type="ORF">GAN91_11945</name>
    <name evidence="10" type="ORF">KQP68_10165</name>
    <name evidence="11" type="ORF">KQP74_18135</name>
</gene>
<evidence type="ECO:0000259" key="7">
    <source>
        <dbReference type="Pfam" id="PF25917"/>
    </source>
</evidence>
<dbReference type="EMBL" id="CP083685">
    <property type="protein sequence ID" value="UYU89853.1"/>
    <property type="molecule type" value="Genomic_DNA"/>
</dbReference>
<keyword evidence="4 6" id="KW-0472">Membrane</keyword>
<evidence type="ECO:0000313" key="12">
    <source>
        <dbReference type="Proteomes" id="UP000436858"/>
    </source>
</evidence>
<dbReference type="Pfam" id="PF25963">
    <property type="entry name" value="Beta-barrel_AAEA"/>
    <property type="match status" value="1"/>
</dbReference>
<evidence type="ECO:0000313" key="13">
    <source>
        <dbReference type="Proteomes" id="UP001156218"/>
    </source>
</evidence>
<dbReference type="Proteomes" id="UP001162960">
    <property type="component" value="Chromosome"/>
</dbReference>
<dbReference type="EMBL" id="WCRY01000010">
    <property type="protein sequence ID" value="KAB4482179.1"/>
    <property type="molecule type" value="Genomic_DNA"/>
</dbReference>
<evidence type="ECO:0000256" key="2">
    <source>
        <dbReference type="ARBA" id="ARBA00022692"/>
    </source>
</evidence>
<dbReference type="AlphaFoldDB" id="A0A0P0EV50"/>
<protein>
    <submittedName>
        <fullName evidence="9">HlyD family secretion protein</fullName>
    </submittedName>
</protein>
<reference evidence="10 13" key="2">
    <citation type="submission" date="2021-06" db="EMBL/GenBank/DDBJ databases">
        <title>Interrogation of the integrated mobile genetic elements in gut-associated Bacteroides with a consensus prediction approach.</title>
        <authorList>
            <person name="Campbell D.E."/>
            <person name="Leigh J.R."/>
            <person name="Kim T."/>
            <person name="England W."/>
            <person name="Whitaker R.J."/>
            <person name="Degnan P.H."/>
        </authorList>
    </citation>
    <scope>NUCLEOTIDE SEQUENCE [LARGE SCALE GENOMIC DNA]</scope>
    <source>
        <strain evidence="11">VPI-3443</strain>
        <strain evidence="10 13">WAL8669</strain>
    </source>
</reference>
<feature type="domain" description="p-hydroxybenzoic acid efflux pump subunit AaeA-like beta-barrel" evidence="8">
    <location>
        <begin position="270"/>
        <end position="359"/>
    </location>
</feature>
<dbReference type="Proteomes" id="UP000436858">
    <property type="component" value="Unassembled WGS sequence"/>
</dbReference>
<dbReference type="InterPro" id="IPR050739">
    <property type="entry name" value="MFP"/>
</dbReference>
<evidence type="ECO:0000256" key="5">
    <source>
        <dbReference type="SAM" id="Coils"/>
    </source>
</evidence>
<dbReference type="KEGG" id="btho:Btheta7330_00280"/>
<dbReference type="EMBL" id="CP083680">
    <property type="protein sequence ID" value="UYU68609.1"/>
    <property type="molecule type" value="Genomic_DNA"/>
</dbReference>
<name>A0A0P0EV50_BACT4</name>
<evidence type="ECO:0000256" key="1">
    <source>
        <dbReference type="ARBA" id="ARBA00004167"/>
    </source>
</evidence>
<dbReference type="GO" id="GO:0055085">
    <property type="term" value="P:transmembrane transport"/>
    <property type="evidence" value="ECO:0007669"/>
    <property type="project" value="InterPro"/>
</dbReference>
<keyword evidence="2 6" id="KW-0812">Transmembrane</keyword>
<evidence type="ECO:0000313" key="11">
    <source>
        <dbReference type="EMBL" id="UYU89853.1"/>
    </source>
</evidence>
<dbReference type="InterPro" id="IPR058634">
    <property type="entry name" value="AaeA-lik-b-barrel"/>
</dbReference>
<dbReference type="PANTHER" id="PTHR30386">
    <property type="entry name" value="MEMBRANE FUSION SUBUNIT OF EMRAB-TOLC MULTIDRUG EFFLUX PUMP"/>
    <property type="match status" value="1"/>
</dbReference>
<evidence type="ECO:0000256" key="6">
    <source>
        <dbReference type="SAM" id="Phobius"/>
    </source>
</evidence>
<feature type="domain" description="Multidrug resistance protein MdtA-like barrel-sandwich hybrid" evidence="7">
    <location>
        <begin position="70"/>
        <end position="260"/>
    </location>
</feature>
<proteinExistence type="predicted"/>
<feature type="coiled-coil region" evidence="5">
    <location>
        <begin position="142"/>
        <end position="228"/>
    </location>
</feature>
<evidence type="ECO:0000313" key="9">
    <source>
        <dbReference type="EMBL" id="KAB4482179.1"/>
    </source>
</evidence>
<comment type="subcellular location">
    <subcellularLocation>
        <location evidence="1">Membrane</location>
        <topology evidence="1">Single-pass membrane protein</topology>
    </subcellularLocation>
</comment>
<reference evidence="9 12" key="1">
    <citation type="journal article" date="2019" name="Nat. Med.">
        <title>A library of human gut bacterial isolates paired with longitudinal multiomics data enables mechanistic microbiome research.</title>
        <authorList>
            <person name="Poyet M."/>
            <person name="Groussin M."/>
            <person name="Gibbons S.M."/>
            <person name="Avila-Pacheco J."/>
            <person name="Jiang X."/>
            <person name="Kearney S.M."/>
            <person name="Perrotta A.R."/>
            <person name="Berdy B."/>
            <person name="Zhao S."/>
            <person name="Lieberman T.D."/>
            <person name="Swanson P.K."/>
            <person name="Smith M."/>
            <person name="Roesemann S."/>
            <person name="Alexander J.E."/>
            <person name="Rich S.A."/>
            <person name="Livny J."/>
            <person name="Vlamakis H."/>
            <person name="Clish C."/>
            <person name="Bullock K."/>
            <person name="Deik A."/>
            <person name="Scott J."/>
            <person name="Pierce K.A."/>
            <person name="Xavier R.J."/>
            <person name="Alm E.J."/>
        </authorList>
    </citation>
    <scope>NUCLEOTIDE SEQUENCE [LARGE SCALE GENOMIC DNA]</scope>
    <source>
        <strain evidence="9 12">BIOML-A162</strain>
    </source>
</reference>
<dbReference type="Gene3D" id="2.40.50.100">
    <property type="match status" value="1"/>
</dbReference>
<evidence type="ECO:0000256" key="3">
    <source>
        <dbReference type="ARBA" id="ARBA00022989"/>
    </source>
</evidence>
<evidence type="ECO:0000313" key="10">
    <source>
        <dbReference type="EMBL" id="UYU68609.1"/>
    </source>
</evidence>
<dbReference type="OMA" id="AYAGWDW"/>
<feature type="transmembrane region" description="Helical" evidence="6">
    <location>
        <begin position="28"/>
        <end position="52"/>
    </location>
</feature>
<accession>A0A0P0EV50</accession>
<dbReference type="Pfam" id="PF25917">
    <property type="entry name" value="BSH_RND"/>
    <property type="match status" value="1"/>
</dbReference>
<dbReference type="GO" id="GO:0016020">
    <property type="term" value="C:membrane"/>
    <property type="evidence" value="ECO:0007669"/>
    <property type="project" value="UniProtKB-SubCell"/>
</dbReference>
<evidence type="ECO:0000256" key="4">
    <source>
        <dbReference type="ARBA" id="ARBA00023136"/>
    </source>
</evidence>
<keyword evidence="3 6" id="KW-1133">Transmembrane helix</keyword>
<dbReference type="Proteomes" id="UP001156218">
    <property type="component" value="Chromosome"/>
</dbReference>
<evidence type="ECO:0000259" key="8">
    <source>
        <dbReference type="Pfam" id="PF25963"/>
    </source>
</evidence>
<dbReference type="RefSeq" id="WP_011108483.1">
    <property type="nucleotide sequence ID" value="NZ_CAXKYD010000005.1"/>
</dbReference>
<dbReference type="SUPFAM" id="SSF111369">
    <property type="entry name" value="HlyD-like secretion proteins"/>
    <property type="match status" value="2"/>
</dbReference>
<keyword evidence="5" id="KW-0175">Coiled coil</keyword>
<sequence>METMDNNTISSTHQEKAKKMRKLRRWQIIVSLFGVAVIVWGVIEIVFLFLGYKQTETSNDAQIEQYVSPVNLRASGYINKIYFTEHQQVRKGDTLLVLDDREYKIRVMEAEAALKDAQAGATVINATLQTTQTTASVYDASIAEIEIRLAKLEKDRQRYENLVKRNAATPIQLEQITTEYEATFKKLEATRRQREAALSGVNEVSHRRENTEAAIQRATAALEMARLNLSYTVVLAPCDGKLGRRSLEEGQFITAGQCITYILPDTQKWIIANYKETQIENLRIGQEVAITVDAISKKEFTGKVTAISGATGSKYSLVPTDNSAGNFVKIQQRIPVRIDFTDLSKEDNDKLAAGMMVVVKAKL</sequence>
<dbReference type="PANTHER" id="PTHR30386:SF26">
    <property type="entry name" value="TRANSPORT PROTEIN COMB"/>
    <property type="match status" value="1"/>
</dbReference>
<dbReference type="GeneID" id="60923973"/>